<dbReference type="NCBIfam" id="TIGR00952">
    <property type="entry name" value="S15_bact"/>
    <property type="match status" value="1"/>
</dbReference>
<dbReference type="SUPFAM" id="SSF47060">
    <property type="entry name" value="S15/NS1 RNA-binding domain"/>
    <property type="match status" value="1"/>
</dbReference>
<keyword evidence="11" id="KW-1185">Reference proteome</keyword>
<accession>A0A6P8S063</accession>
<dbReference type="Gene3D" id="1.10.287.10">
    <property type="entry name" value="S15/NS1, RNA-binding"/>
    <property type="match status" value="1"/>
</dbReference>
<dbReference type="GO" id="GO:0003735">
    <property type="term" value="F:structural constituent of ribosome"/>
    <property type="evidence" value="ECO:0007669"/>
    <property type="project" value="InterPro"/>
</dbReference>
<dbReference type="GO" id="GO:0032543">
    <property type="term" value="P:mitochondrial translation"/>
    <property type="evidence" value="ECO:0007669"/>
    <property type="project" value="TreeGrafter"/>
</dbReference>
<dbReference type="Proteomes" id="UP000515159">
    <property type="component" value="Chromosome 8"/>
</dbReference>
<evidence type="ECO:0000313" key="12">
    <source>
        <dbReference type="RefSeq" id="XP_033811187.1"/>
    </source>
</evidence>
<dbReference type="HAMAP" id="MF_01343_B">
    <property type="entry name" value="Ribosomal_uS15_B"/>
    <property type="match status" value="1"/>
</dbReference>
<feature type="region of interest" description="Disordered" evidence="10">
    <location>
        <begin position="225"/>
        <end position="250"/>
    </location>
</feature>
<evidence type="ECO:0000256" key="5">
    <source>
        <dbReference type="ARBA" id="ARBA00023128"/>
    </source>
</evidence>
<dbReference type="InterPro" id="IPR005290">
    <property type="entry name" value="Ribosomal_uS15_bac-type"/>
</dbReference>
<protein>
    <recommendedName>
        <fullName evidence="7">Small ribosomal subunit protein uS15m</fullName>
    </recommendedName>
    <alternativeName>
        <fullName evidence="8">28S ribosomal protein S15, mitochondrial</fullName>
    </alternativeName>
</protein>
<sequence length="250" mass="28659">MLPLSLLVRRGLSAALWRGTPSLVFYDPGAAALPLQQRAGNGLFVQTARNYARGTKKKQEFVSQLDNLPPTILKKSFANVQVVETVDDIVRRLLSLEMADQREKVKIKTQQLMDKVKRNPNDTGSSEAQIASLTVKIRNLQEHLQKHPKDKSNKRQMLMTIDERKKKLKFLRRTRFDAFENVCKQLDIEYIIPSQYRKKPTRRSIAKKAFCLKVFNEVKKLKAAKKRQEAARKVPPDPAEKPVENTEAVP</sequence>
<organism evidence="11 12">
    <name type="scientific">Geotrypetes seraphini</name>
    <name type="common">Gaboon caecilian</name>
    <name type="synonym">Caecilia seraphini</name>
    <dbReference type="NCBI Taxonomy" id="260995"/>
    <lineage>
        <taxon>Eukaryota</taxon>
        <taxon>Metazoa</taxon>
        <taxon>Chordata</taxon>
        <taxon>Craniata</taxon>
        <taxon>Vertebrata</taxon>
        <taxon>Euteleostomi</taxon>
        <taxon>Amphibia</taxon>
        <taxon>Gymnophiona</taxon>
        <taxon>Geotrypetes</taxon>
    </lineage>
</organism>
<evidence type="ECO:0000256" key="7">
    <source>
        <dbReference type="ARBA" id="ARBA00035249"/>
    </source>
</evidence>
<keyword evidence="6 9" id="KW-0687">Ribonucleoprotein</keyword>
<dbReference type="InterPro" id="IPR000589">
    <property type="entry name" value="Ribosomal_uS15"/>
</dbReference>
<dbReference type="KEGG" id="gsh:117365203"/>
<feature type="compositionally biased region" description="Basic and acidic residues" evidence="10">
    <location>
        <begin position="225"/>
        <end position="244"/>
    </location>
</feature>
<dbReference type="Pfam" id="PF00312">
    <property type="entry name" value="Ribosomal_S15"/>
    <property type="match status" value="1"/>
</dbReference>
<evidence type="ECO:0000256" key="8">
    <source>
        <dbReference type="ARBA" id="ARBA00035528"/>
    </source>
</evidence>
<dbReference type="GO" id="GO:0005763">
    <property type="term" value="C:mitochondrial small ribosomal subunit"/>
    <property type="evidence" value="ECO:0007669"/>
    <property type="project" value="TreeGrafter"/>
</dbReference>
<dbReference type="GeneID" id="117365203"/>
<evidence type="ECO:0000256" key="2">
    <source>
        <dbReference type="ARBA" id="ARBA00008434"/>
    </source>
</evidence>
<dbReference type="InterPro" id="IPR009068">
    <property type="entry name" value="uS15_NS1_RNA-bd_sf"/>
</dbReference>
<keyword evidence="4 9" id="KW-0689">Ribosomal protein</keyword>
<dbReference type="CDD" id="cd00353">
    <property type="entry name" value="Ribosomal_S15p_S13e"/>
    <property type="match status" value="1"/>
</dbReference>
<reference evidence="12" key="1">
    <citation type="submission" date="2025-08" db="UniProtKB">
        <authorList>
            <consortium name="RefSeq"/>
        </authorList>
    </citation>
    <scope>IDENTIFICATION</scope>
</reference>
<evidence type="ECO:0000256" key="9">
    <source>
        <dbReference type="RuleBase" id="RU003919"/>
    </source>
</evidence>
<dbReference type="AlphaFoldDB" id="A0A6P8S063"/>
<dbReference type="CTD" id="64960"/>
<gene>
    <name evidence="12" type="primary">MRPS15</name>
</gene>
<dbReference type="FunCoup" id="A0A6P8S063">
    <property type="interactions" value="1847"/>
</dbReference>
<evidence type="ECO:0000256" key="6">
    <source>
        <dbReference type="ARBA" id="ARBA00023274"/>
    </source>
</evidence>
<comment type="similarity">
    <text evidence="2 9">Belongs to the universal ribosomal protein uS15 family.</text>
</comment>
<evidence type="ECO:0000313" key="11">
    <source>
        <dbReference type="Proteomes" id="UP000515159"/>
    </source>
</evidence>
<dbReference type="OrthoDB" id="441444at2759"/>
<dbReference type="InParanoid" id="A0A6P8S063"/>
<proteinExistence type="inferred from homology"/>
<evidence type="ECO:0000256" key="1">
    <source>
        <dbReference type="ARBA" id="ARBA00004173"/>
    </source>
</evidence>
<dbReference type="SMART" id="SM01387">
    <property type="entry name" value="Ribosomal_S15"/>
    <property type="match status" value="1"/>
</dbReference>
<dbReference type="GO" id="GO:0003723">
    <property type="term" value="F:RNA binding"/>
    <property type="evidence" value="ECO:0007669"/>
    <property type="project" value="TreeGrafter"/>
</dbReference>
<dbReference type="RefSeq" id="XP_033811187.1">
    <property type="nucleotide sequence ID" value="XM_033955296.1"/>
</dbReference>
<evidence type="ECO:0000256" key="3">
    <source>
        <dbReference type="ARBA" id="ARBA00022946"/>
    </source>
</evidence>
<keyword evidence="3" id="KW-0809">Transit peptide</keyword>
<name>A0A6P8S063_GEOSA</name>
<dbReference type="InterPro" id="IPR052137">
    <property type="entry name" value="uS15_ribosomal"/>
</dbReference>
<evidence type="ECO:0000256" key="4">
    <source>
        <dbReference type="ARBA" id="ARBA00022980"/>
    </source>
</evidence>
<dbReference type="PANTHER" id="PTHR46685">
    <property type="entry name" value="28S RIBOSOMAL PROTEIN S15, MITOCHONDRIAL"/>
    <property type="match status" value="1"/>
</dbReference>
<dbReference type="PANTHER" id="PTHR46685:SF1">
    <property type="entry name" value="SMALL RIBOSOMAL SUBUNIT PROTEIN US15M"/>
    <property type="match status" value="1"/>
</dbReference>
<comment type="subcellular location">
    <subcellularLocation>
        <location evidence="1">Mitochondrion</location>
    </subcellularLocation>
</comment>
<evidence type="ECO:0000256" key="10">
    <source>
        <dbReference type="SAM" id="MobiDB-lite"/>
    </source>
</evidence>
<keyword evidence="5" id="KW-0496">Mitochondrion</keyword>